<name>A0AAU7VMQ6_9FIRM</name>
<sequence>MAKSLPLRNEIDRKYKWKVEDIYENWSKWQTDYDDVKKKIERFEKYKGKLNDEKALLECLYLRDELGEKLGKLFTFTSLKRDEDTSNSTHQTYYQKGETLYSQAMTAISFIVPEILSLGKSKIEKLLEQEPKLQFYSFYLENILRLEPHTLSMEEEKLLSLSQELNNGPASVFGMFNNADIKFPTINDENGQKVELSHGRYVKFLMSKDRRVRQEAFEAMYSTYDKFKNTLAANYGTRIKGDIFYAKARKYNNSLEAELYPDNIPTEVYYNVVDTINKHLKSLHRYVALKKKMLKLEKLHMYDVYTPLASNFSMEIPYEEAKKIVLKGCEKLGEEYIGIMDKGLEEGWIDVYENKGKRSGAYSSGSYGTKPYILLNYDDTLNSTFTLAHELGHSIHSYLSQKNQPFTYSRYNIFAAEVASTVNEALLNDYLMETTTDKEKRFYIINQYLEAIRGTVFRQAMFAEFELKAHELVEEGNPITADALQNLWINLNEKYFGHDAVIDEPISMEWARIPHFYRSYYVFKYVTGFSAATSIAEDILSNKPQAKENYLAFLKGGGSDYAMNLLKKAGVDMTKPDPIEKTIAVFDRLMDELEELMS</sequence>
<dbReference type="GO" id="GO:0006518">
    <property type="term" value="P:peptide metabolic process"/>
    <property type="evidence" value="ECO:0007669"/>
    <property type="project" value="TreeGrafter"/>
</dbReference>
<feature type="domain" description="Peptidase M3A/M3B catalytic" evidence="7">
    <location>
        <begin position="206"/>
        <end position="583"/>
    </location>
</feature>
<evidence type="ECO:0000256" key="6">
    <source>
        <dbReference type="RuleBase" id="RU368091"/>
    </source>
</evidence>
<accession>A0AAU7VMQ6</accession>
<organism evidence="9">
    <name type="scientific">Proteinivorax tanatarense</name>
    <dbReference type="NCBI Taxonomy" id="1260629"/>
    <lineage>
        <taxon>Bacteria</taxon>
        <taxon>Bacillati</taxon>
        <taxon>Bacillota</taxon>
        <taxon>Clostridia</taxon>
        <taxon>Eubacteriales</taxon>
        <taxon>Proteinivoracaceae</taxon>
        <taxon>Proteinivorax</taxon>
    </lineage>
</organism>
<keyword evidence="1 6" id="KW-0645">Protease</keyword>
<reference evidence="9" key="1">
    <citation type="journal article" date="2013" name="Extremophiles">
        <title>Proteinivorax tanatarense gen. nov., sp. nov., an anaerobic, haloalkaliphilic, proteolytic bacterium isolated from a decaying algal bloom, and proposal of Proteinivoraceae fam. nov.</title>
        <authorList>
            <person name="Kevbrin V."/>
            <person name="Boltyanskaya Y."/>
            <person name="Zhilina T."/>
            <person name="Kolganova T."/>
            <person name="Lavrentjeva E."/>
            <person name="Kuznetsov B."/>
        </authorList>
    </citation>
    <scope>NUCLEOTIDE SEQUENCE</scope>
    <source>
        <strain evidence="9">Z-910T</strain>
    </source>
</reference>
<dbReference type="GO" id="GO:0006508">
    <property type="term" value="P:proteolysis"/>
    <property type="evidence" value="ECO:0007669"/>
    <property type="project" value="UniProtKB-KW"/>
</dbReference>
<comment type="cofactor">
    <cofactor evidence="6">
        <name>Zn(2+)</name>
        <dbReference type="ChEBI" id="CHEBI:29105"/>
    </cofactor>
    <text evidence="6">Binds 1 zinc ion.</text>
</comment>
<dbReference type="RefSeq" id="WP_350344093.1">
    <property type="nucleotide sequence ID" value="NZ_CP158367.1"/>
</dbReference>
<evidence type="ECO:0000259" key="7">
    <source>
        <dbReference type="Pfam" id="PF01432"/>
    </source>
</evidence>
<dbReference type="GO" id="GO:0046872">
    <property type="term" value="F:metal ion binding"/>
    <property type="evidence" value="ECO:0007669"/>
    <property type="project" value="UniProtKB-UniRule"/>
</dbReference>
<evidence type="ECO:0000313" key="9">
    <source>
        <dbReference type="EMBL" id="XBX75348.1"/>
    </source>
</evidence>
<dbReference type="PANTHER" id="PTHR11804">
    <property type="entry name" value="PROTEASE M3 THIMET OLIGOPEPTIDASE-RELATED"/>
    <property type="match status" value="1"/>
</dbReference>
<dbReference type="EMBL" id="CP158367">
    <property type="protein sequence ID" value="XBX75348.1"/>
    <property type="molecule type" value="Genomic_DNA"/>
</dbReference>
<dbReference type="InterPro" id="IPR004438">
    <property type="entry name" value="Peptidase_M3B"/>
</dbReference>
<dbReference type="GO" id="GO:0004222">
    <property type="term" value="F:metalloendopeptidase activity"/>
    <property type="evidence" value="ECO:0007669"/>
    <property type="project" value="UniProtKB-UniRule"/>
</dbReference>
<evidence type="ECO:0000256" key="3">
    <source>
        <dbReference type="ARBA" id="ARBA00022801"/>
    </source>
</evidence>
<dbReference type="Gene3D" id="1.10.287.830">
    <property type="entry name" value="putative peptidase helix hairpin domain like"/>
    <property type="match status" value="1"/>
</dbReference>
<dbReference type="Pfam" id="PF01432">
    <property type="entry name" value="Peptidase_M3"/>
    <property type="match status" value="1"/>
</dbReference>
<feature type="domain" description="Oligopeptidase F N-terminal" evidence="8">
    <location>
        <begin position="114"/>
        <end position="183"/>
    </location>
</feature>
<dbReference type="Gene3D" id="1.20.140.70">
    <property type="entry name" value="Oligopeptidase f, N-terminal domain"/>
    <property type="match status" value="1"/>
</dbReference>
<dbReference type="InterPro" id="IPR042088">
    <property type="entry name" value="OligoPept_F_C"/>
</dbReference>
<comment type="function">
    <text evidence="6">Has oligopeptidase activity and degrades a variety of small bioactive peptides.</text>
</comment>
<dbReference type="NCBIfam" id="TIGR00181">
    <property type="entry name" value="pepF"/>
    <property type="match status" value="1"/>
</dbReference>
<protein>
    <recommendedName>
        <fullName evidence="6">Oligopeptidase F</fullName>
        <ecNumber evidence="6">3.4.24.-</ecNumber>
    </recommendedName>
</protein>
<dbReference type="InterPro" id="IPR001567">
    <property type="entry name" value="Pept_M3A_M3B_dom"/>
</dbReference>
<dbReference type="SUPFAM" id="SSF55486">
    <property type="entry name" value="Metalloproteases ('zincins'), catalytic domain"/>
    <property type="match status" value="1"/>
</dbReference>
<gene>
    <name evidence="9" type="primary">pepF</name>
    <name evidence="9" type="ORF">PRVXT_000467</name>
</gene>
<dbReference type="InterPro" id="IPR013647">
    <property type="entry name" value="OligopepF_N_dom"/>
</dbReference>
<dbReference type="AlphaFoldDB" id="A0AAU7VMQ6"/>
<keyword evidence="3 6" id="KW-0378">Hydrolase</keyword>
<evidence type="ECO:0000256" key="2">
    <source>
        <dbReference type="ARBA" id="ARBA00022723"/>
    </source>
</evidence>
<keyword evidence="5 6" id="KW-0482">Metalloprotease</keyword>
<reference evidence="9" key="2">
    <citation type="submission" date="2024-06" db="EMBL/GenBank/DDBJ databases">
        <authorList>
            <person name="Petrova K.O."/>
            <person name="Toshchakov S.V."/>
            <person name="Boltjanskaja Y.V."/>
            <person name="Kevbrin V."/>
        </authorList>
    </citation>
    <scope>NUCLEOTIDE SEQUENCE</scope>
    <source>
        <strain evidence="9">Z-910T</strain>
    </source>
</reference>
<proteinExistence type="inferred from homology"/>
<dbReference type="EC" id="3.4.24.-" evidence="6"/>
<dbReference type="InterPro" id="IPR045090">
    <property type="entry name" value="Pept_M3A_M3B"/>
</dbReference>
<evidence type="ECO:0000256" key="5">
    <source>
        <dbReference type="ARBA" id="ARBA00023049"/>
    </source>
</evidence>
<keyword evidence="2 6" id="KW-0479">Metal-binding</keyword>
<evidence type="ECO:0000259" key="8">
    <source>
        <dbReference type="Pfam" id="PF08439"/>
    </source>
</evidence>
<dbReference type="Pfam" id="PF08439">
    <property type="entry name" value="Peptidase_M3_N"/>
    <property type="match status" value="1"/>
</dbReference>
<comment type="similarity">
    <text evidence="6">Belongs to the peptidase M3B family.</text>
</comment>
<keyword evidence="4 6" id="KW-0862">Zinc</keyword>
<evidence type="ECO:0000256" key="1">
    <source>
        <dbReference type="ARBA" id="ARBA00022670"/>
    </source>
</evidence>
<dbReference type="PANTHER" id="PTHR11804:SF84">
    <property type="entry name" value="SACCHAROLYSIN"/>
    <property type="match status" value="1"/>
</dbReference>
<dbReference type="Gene3D" id="1.10.1370.20">
    <property type="entry name" value="Oligoendopeptidase f, C-terminal domain"/>
    <property type="match status" value="1"/>
</dbReference>
<dbReference type="CDD" id="cd09608">
    <property type="entry name" value="M3B_PepF"/>
    <property type="match status" value="1"/>
</dbReference>
<evidence type="ECO:0000256" key="4">
    <source>
        <dbReference type="ARBA" id="ARBA00022833"/>
    </source>
</evidence>